<dbReference type="Proteomes" id="UP001172721">
    <property type="component" value="Unassembled WGS sequence"/>
</dbReference>
<evidence type="ECO:0000313" key="1">
    <source>
        <dbReference type="EMBL" id="MDN4523183.1"/>
    </source>
</evidence>
<dbReference type="EMBL" id="JAUHTR010000001">
    <property type="protein sequence ID" value="MDN4523183.1"/>
    <property type="molecule type" value="Genomic_DNA"/>
</dbReference>
<name>A0ABT8HQY9_9BACL</name>
<proteinExistence type="predicted"/>
<protein>
    <submittedName>
        <fullName evidence="1">Uncharacterized protein</fullName>
    </submittedName>
</protein>
<dbReference type="RefSeq" id="WP_301164244.1">
    <property type="nucleotide sequence ID" value="NZ_JAUHTR010000001.1"/>
</dbReference>
<organism evidence="1 2">
    <name type="scientific">Fictibacillus fluitans</name>
    <dbReference type="NCBI Taxonomy" id="3058422"/>
    <lineage>
        <taxon>Bacteria</taxon>
        <taxon>Bacillati</taxon>
        <taxon>Bacillota</taxon>
        <taxon>Bacilli</taxon>
        <taxon>Bacillales</taxon>
        <taxon>Fictibacillaceae</taxon>
        <taxon>Fictibacillus</taxon>
    </lineage>
</organism>
<evidence type="ECO:0000313" key="2">
    <source>
        <dbReference type="Proteomes" id="UP001172721"/>
    </source>
</evidence>
<comment type="caution">
    <text evidence="1">The sequence shown here is derived from an EMBL/GenBank/DDBJ whole genome shotgun (WGS) entry which is preliminary data.</text>
</comment>
<keyword evidence="2" id="KW-1185">Reference proteome</keyword>
<accession>A0ABT8HQY9</accession>
<sequence length="65" mass="7879">MDYHITDETIRIYNYELTSKIEKSDIKPIRKVRDMKSRDYYNEYEYNGVLEKIIKGKSYYGTNAN</sequence>
<reference evidence="1" key="1">
    <citation type="submission" date="2023-07" db="EMBL/GenBank/DDBJ databases">
        <title>Fictibacillus sp. isolated from freshwater pond.</title>
        <authorList>
            <person name="Kirdat K."/>
            <person name="Bhat A."/>
            <person name="Mourya A."/>
            <person name="Yadav A."/>
        </authorList>
    </citation>
    <scope>NUCLEOTIDE SEQUENCE</scope>
    <source>
        <strain evidence="1">NE201</strain>
    </source>
</reference>
<gene>
    <name evidence="1" type="ORF">QYB97_01790</name>
</gene>